<dbReference type="RefSeq" id="WP_237381781.1">
    <property type="nucleotide sequence ID" value="NZ_CP071793.1"/>
</dbReference>
<dbReference type="EMBL" id="CP071793">
    <property type="protein sequence ID" value="QTD51655.1"/>
    <property type="molecule type" value="Genomic_DNA"/>
</dbReference>
<evidence type="ECO:0000313" key="2">
    <source>
        <dbReference type="EMBL" id="QTD51655.1"/>
    </source>
</evidence>
<proteinExistence type="predicted"/>
<dbReference type="Pfam" id="PF10670">
    <property type="entry name" value="DUF4198"/>
    <property type="match status" value="1"/>
</dbReference>
<name>A0A8A4TYQ7_SULCO</name>
<dbReference type="InterPro" id="IPR019613">
    <property type="entry name" value="DUF4198"/>
</dbReference>
<accession>A0A8A4TYQ7</accession>
<dbReference type="Proteomes" id="UP000663929">
    <property type="component" value="Chromosome"/>
</dbReference>
<sequence>MNGSIETYGRHGLGHSPTRVWILGSWLVLLVGAPLWAHDFWLQPAQFHFEKPGPLKVYAYIGDHFEGDRIIPSPQLVDTFQLMTPTASRDLIPGIGTDIAGVVAVKEPGIAVVAYRGKRSHLRLSPAKFEAYLAEEGLDDIIRQRRETGRTKEPGNEVYSRCAKALICTGDADAAEASDYGRTIGHTLELVPLTNPLALNDEQVLRMKLLFRGTPLADKRVTAYCKDLRNRPVVARTDAAGEVTLPLNRAGIWMVKAVHMVPLEAPQEVDWESFWTSFTFESKYLKKNHTASH</sequence>
<reference evidence="2" key="1">
    <citation type="submission" date="2021-03" db="EMBL/GenBank/DDBJ databases">
        <title>Acanthopleuribacteraceae sp. M133.</title>
        <authorList>
            <person name="Wang G."/>
        </authorList>
    </citation>
    <scope>NUCLEOTIDE SEQUENCE</scope>
    <source>
        <strain evidence="2">M133</strain>
    </source>
</reference>
<gene>
    <name evidence="2" type="ORF">J3U87_04225</name>
</gene>
<keyword evidence="3" id="KW-1185">Reference proteome</keyword>
<evidence type="ECO:0000256" key="1">
    <source>
        <dbReference type="SAM" id="Phobius"/>
    </source>
</evidence>
<feature type="transmembrane region" description="Helical" evidence="1">
    <location>
        <begin position="20"/>
        <end position="42"/>
    </location>
</feature>
<keyword evidence="1" id="KW-0812">Transmembrane</keyword>
<organism evidence="2 3">
    <name type="scientific">Sulfidibacter corallicola</name>
    <dbReference type="NCBI Taxonomy" id="2818388"/>
    <lineage>
        <taxon>Bacteria</taxon>
        <taxon>Pseudomonadati</taxon>
        <taxon>Acidobacteriota</taxon>
        <taxon>Holophagae</taxon>
        <taxon>Acanthopleuribacterales</taxon>
        <taxon>Acanthopleuribacteraceae</taxon>
        <taxon>Sulfidibacter</taxon>
    </lineage>
</organism>
<protein>
    <submittedName>
        <fullName evidence="2">DUF4198 domain-containing protein</fullName>
    </submittedName>
</protein>
<dbReference type="KEGG" id="scor:J3U87_04225"/>
<evidence type="ECO:0000313" key="3">
    <source>
        <dbReference type="Proteomes" id="UP000663929"/>
    </source>
</evidence>
<keyword evidence="1" id="KW-0472">Membrane</keyword>
<keyword evidence="1" id="KW-1133">Transmembrane helix</keyword>
<dbReference type="AlphaFoldDB" id="A0A8A4TYQ7"/>